<dbReference type="InterPro" id="IPR001304">
    <property type="entry name" value="C-type_lectin-like"/>
</dbReference>
<evidence type="ECO:0000313" key="4">
    <source>
        <dbReference type="Proteomes" id="UP001432322"/>
    </source>
</evidence>
<dbReference type="SUPFAM" id="SSF56436">
    <property type="entry name" value="C-type lectin-like"/>
    <property type="match status" value="1"/>
</dbReference>
<keyword evidence="1" id="KW-0732">Signal</keyword>
<evidence type="ECO:0000313" key="3">
    <source>
        <dbReference type="EMBL" id="GMT12176.1"/>
    </source>
</evidence>
<evidence type="ECO:0000256" key="1">
    <source>
        <dbReference type="SAM" id="SignalP"/>
    </source>
</evidence>
<dbReference type="AlphaFoldDB" id="A0AAV5UYQ7"/>
<dbReference type="Gene3D" id="3.10.100.10">
    <property type="entry name" value="Mannose-Binding Protein A, subunit A"/>
    <property type="match status" value="1"/>
</dbReference>
<dbReference type="InterPro" id="IPR016187">
    <property type="entry name" value="CTDL_fold"/>
</dbReference>
<organism evidence="3 4">
    <name type="scientific">Pristionchus fissidentatus</name>
    <dbReference type="NCBI Taxonomy" id="1538716"/>
    <lineage>
        <taxon>Eukaryota</taxon>
        <taxon>Metazoa</taxon>
        <taxon>Ecdysozoa</taxon>
        <taxon>Nematoda</taxon>
        <taxon>Chromadorea</taxon>
        <taxon>Rhabditida</taxon>
        <taxon>Rhabditina</taxon>
        <taxon>Diplogasteromorpha</taxon>
        <taxon>Diplogasteroidea</taxon>
        <taxon>Neodiplogasteridae</taxon>
        <taxon>Pristionchus</taxon>
    </lineage>
</organism>
<dbReference type="InterPro" id="IPR016186">
    <property type="entry name" value="C-type_lectin-like/link_sf"/>
</dbReference>
<feature type="chain" id="PRO_5043899168" description="C-type lectin domain-containing protein" evidence="1">
    <location>
        <begin position="18"/>
        <end position="154"/>
    </location>
</feature>
<feature type="domain" description="C-type lectin" evidence="2">
    <location>
        <begin position="18"/>
        <end position="141"/>
    </location>
</feature>
<dbReference type="SMART" id="SM00034">
    <property type="entry name" value="CLECT"/>
    <property type="match status" value="1"/>
</dbReference>
<sequence>SVMKLFILACMPAIVAACSKGNTWLDGRCFSVTQFDDPGTSFISSYFFCDLRGARLPVIKSETEEKQFMAAVEKQFADGFSFYLALRCDGHNYVWPDGSLANYTNFSAFKISNTPLSKKSYAYLWLILASRENTFFSFVVLVINIRNAHLKKND</sequence>
<dbReference type="Proteomes" id="UP001432322">
    <property type="component" value="Unassembled WGS sequence"/>
</dbReference>
<reference evidence="3" key="1">
    <citation type="submission" date="2023-10" db="EMBL/GenBank/DDBJ databases">
        <title>Genome assembly of Pristionchus species.</title>
        <authorList>
            <person name="Yoshida K."/>
            <person name="Sommer R.J."/>
        </authorList>
    </citation>
    <scope>NUCLEOTIDE SEQUENCE</scope>
    <source>
        <strain evidence="3">RS5133</strain>
    </source>
</reference>
<evidence type="ECO:0000259" key="2">
    <source>
        <dbReference type="SMART" id="SM00034"/>
    </source>
</evidence>
<accession>A0AAV5UYQ7</accession>
<name>A0AAV5UYQ7_9BILA</name>
<keyword evidence="4" id="KW-1185">Reference proteome</keyword>
<feature type="non-terminal residue" evidence="3">
    <location>
        <position position="1"/>
    </location>
</feature>
<feature type="signal peptide" evidence="1">
    <location>
        <begin position="1"/>
        <end position="17"/>
    </location>
</feature>
<protein>
    <recommendedName>
        <fullName evidence="2">C-type lectin domain-containing protein</fullName>
    </recommendedName>
</protein>
<dbReference type="EMBL" id="BTSY01000001">
    <property type="protein sequence ID" value="GMT12176.1"/>
    <property type="molecule type" value="Genomic_DNA"/>
</dbReference>
<proteinExistence type="predicted"/>
<comment type="caution">
    <text evidence="3">The sequence shown here is derived from an EMBL/GenBank/DDBJ whole genome shotgun (WGS) entry which is preliminary data.</text>
</comment>
<gene>
    <name evidence="3" type="ORF">PFISCL1PPCAC_3473</name>
</gene>